<sequence length="161" mass="18361">MDASQVEKINGTVTCVPTIFGFALQCIQSGNSSSSANILVSASDVQLLWELETLGIRERTEMNAVDKGLIDQFNRDLKFKNGRCDARLTWKTNPGELGNNFSLAKKRFDELRKGFLKNEWIANAYRETIREQEMNGIIEECSRDENEYFMPHRDVLGPIHN</sequence>
<comment type="caution">
    <text evidence="1">The sequence shown here is derived from an EMBL/GenBank/DDBJ whole genome shotgun (WGS) entry which is preliminary data.</text>
</comment>
<proteinExistence type="predicted"/>
<dbReference type="OrthoDB" id="10055784at2759"/>
<dbReference type="AlphaFoldDB" id="A0A4Y2RAM5"/>
<protein>
    <submittedName>
        <fullName evidence="1">Uncharacterized protein</fullName>
    </submittedName>
</protein>
<evidence type="ECO:0000313" key="2">
    <source>
        <dbReference type="Proteomes" id="UP000499080"/>
    </source>
</evidence>
<organism evidence="1 2">
    <name type="scientific">Araneus ventricosus</name>
    <name type="common">Orbweaver spider</name>
    <name type="synonym">Epeira ventricosa</name>
    <dbReference type="NCBI Taxonomy" id="182803"/>
    <lineage>
        <taxon>Eukaryota</taxon>
        <taxon>Metazoa</taxon>
        <taxon>Ecdysozoa</taxon>
        <taxon>Arthropoda</taxon>
        <taxon>Chelicerata</taxon>
        <taxon>Arachnida</taxon>
        <taxon>Araneae</taxon>
        <taxon>Araneomorphae</taxon>
        <taxon>Entelegynae</taxon>
        <taxon>Araneoidea</taxon>
        <taxon>Araneidae</taxon>
        <taxon>Araneus</taxon>
    </lineage>
</organism>
<evidence type="ECO:0000313" key="1">
    <source>
        <dbReference type="EMBL" id="GBN72844.1"/>
    </source>
</evidence>
<dbReference type="Proteomes" id="UP000499080">
    <property type="component" value="Unassembled WGS sequence"/>
</dbReference>
<accession>A0A4Y2RAM5</accession>
<gene>
    <name evidence="1" type="ORF">AVEN_191402_1</name>
</gene>
<keyword evidence="2" id="KW-1185">Reference proteome</keyword>
<dbReference type="EMBL" id="BGPR01016398">
    <property type="protein sequence ID" value="GBN72844.1"/>
    <property type="molecule type" value="Genomic_DNA"/>
</dbReference>
<name>A0A4Y2RAM5_ARAVE</name>
<reference evidence="1 2" key="1">
    <citation type="journal article" date="2019" name="Sci. Rep.">
        <title>Orb-weaving spider Araneus ventricosus genome elucidates the spidroin gene catalogue.</title>
        <authorList>
            <person name="Kono N."/>
            <person name="Nakamura H."/>
            <person name="Ohtoshi R."/>
            <person name="Moran D.A.P."/>
            <person name="Shinohara A."/>
            <person name="Yoshida Y."/>
            <person name="Fujiwara M."/>
            <person name="Mori M."/>
            <person name="Tomita M."/>
            <person name="Arakawa K."/>
        </authorList>
    </citation>
    <scope>NUCLEOTIDE SEQUENCE [LARGE SCALE GENOMIC DNA]</scope>
</reference>